<dbReference type="InterPro" id="IPR050231">
    <property type="entry name" value="Iron_ascorbate_oxido_reductase"/>
</dbReference>
<organism evidence="2">
    <name type="scientific">marine metagenome</name>
    <dbReference type="NCBI Taxonomy" id="408172"/>
    <lineage>
        <taxon>unclassified sequences</taxon>
        <taxon>metagenomes</taxon>
        <taxon>ecological metagenomes</taxon>
    </lineage>
</organism>
<sequence>MSISGLPIIDLSPLRSSNPTDYKKVGVELCEAASTVGFFYIKNHGISQIEIKEIFDISERFFASEEHQKSAVSISPFHRGWLHIGAAKMYGNKKSDYKESFVWGLEVTEDDPDFRTGGRLLAPNQWPAFIPEMREKLAAYFTEAQICGEKLLEALAKGLQVPGDYFLKEIDKPVSRGALIYYPPNQPNRYPNQRLPEKYGRFFQVGSGEHTDYGTLTMLCQDQIGGLQIKGKSGTWVSAEPIEGTFVINIGDLLARWSNGRFESTPHRVINSSTQARYSLAMFVDPNWNATIKPLTQDGECANYDTVRCADYINARYNEAFAYRKNLDNE</sequence>
<dbReference type="Gene3D" id="2.60.120.330">
    <property type="entry name" value="B-lactam Antibiotic, Isopenicillin N Synthase, Chain"/>
    <property type="match status" value="1"/>
</dbReference>
<gene>
    <name evidence="2" type="ORF">METZ01_LOCUS174795</name>
</gene>
<protein>
    <recommendedName>
        <fullName evidence="1">Fe2OG dioxygenase domain-containing protein</fullName>
    </recommendedName>
</protein>
<proteinExistence type="predicted"/>
<dbReference type="SUPFAM" id="SSF51197">
    <property type="entry name" value="Clavaminate synthase-like"/>
    <property type="match status" value="1"/>
</dbReference>
<dbReference type="Pfam" id="PF14226">
    <property type="entry name" value="DIOX_N"/>
    <property type="match status" value="1"/>
</dbReference>
<dbReference type="Pfam" id="PF03171">
    <property type="entry name" value="2OG-FeII_Oxy"/>
    <property type="match status" value="1"/>
</dbReference>
<accession>A0A382C893</accession>
<dbReference type="AlphaFoldDB" id="A0A382C893"/>
<dbReference type="PROSITE" id="PS51471">
    <property type="entry name" value="FE2OG_OXY"/>
    <property type="match status" value="1"/>
</dbReference>
<dbReference type="InterPro" id="IPR044861">
    <property type="entry name" value="IPNS-like_FE2OG_OXY"/>
</dbReference>
<dbReference type="PANTHER" id="PTHR47990">
    <property type="entry name" value="2-OXOGLUTARATE (2OG) AND FE(II)-DEPENDENT OXYGENASE SUPERFAMILY PROTEIN-RELATED"/>
    <property type="match status" value="1"/>
</dbReference>
<feature type="domain" description="Fe2OG dioxygenase" evidence="1">
    <location>
        <begin position="172"/>
        <end position="286"/>
    </location>
</feature>
<name>A0A382C893_9ZZZZ</name>
<evidence type="ECO:0000259" key="1">
    <source>
        <dbReference type="PROSITE" id="PS51471"/>
    </source>
</evidence>
<dbReference type="InterPro" id="IPR027443">
    <property type="entry name" value="IPNS-like_sf"/>
</dbReference>
<dbReference type="InterPro" id="IPR026992">
    <property type="entry name" value="DIOX_N"/>
</dbReference>
<dbReference type="PRINTS" id="PR00682">
    <property type="entry name" value="IPNSYNTHASE"/>
</dbReference>
<dbReference type="EMBL" id="UINC01033141">
    <property type="protein sequence ID" value="SVB21941.1"/>
    <property type="molecule type" value="Genomic_DNA"/>
</dbReference>
<dbReference type="InterPro" id="IPR005123">
    <property type="entry name" value="Oxoglu/Fe-dep_dioxygenase_dom"/>
</dbReference>
<evidence type="ECO:0000313" key="2">
    <source>
        <dbReference type="EMBL" id="SVB21941.1"/>
    </source>
</evidence>
<reference evidence="2" key="1">
    <citation type="submission" date="2018-05" db="EMBL/GenBank/DDBJ databases">
        <authorList>
            <person name="Lanie J.A."/>
            <person name="Ng W.-L."/>
            <person name="Kazmierczak K.M."/>
            <person name="Andrzejewski T.M."/>
            <person name="Davidsen T.M."/>
            <person name="Wayne K.J."/>
            <person name="Tettelin H."/>
            <person name="Glass J.I."/>
            <person name="Rusch D."/>
            <person name="Podicherti R."/>
            <person name="Tsui H.-C.T."/>
            <person name="Winkler M.E."/>
        </authorList>
    </citation>
    <scope>NUCLEOTIDE SEQUENCE</scope>
</reference>